<dbReference type="InterPro" id="IPR013818">
    <property type="entry name" value="Lipase"/>
</dbReference>
<dbReference type="PRINTS" id="PR00821">
    <property type="entry name" value="TAGLIPASE"/>
</dbReference>
<dbReference type="PANTHER" id="PTHR11610:SF177">
    <property type="entry name" value="IP13478P-RELATED"/>
    <property type="match status" value="1"/>
</dbReference>
<dbReference type="SUPFAM" id="SSF53474">
    <property type="entry name" value="alpha/beta-Hydrolases"/>
    <property type="match status" value="1"/>
</dbReference>
<name>A0A1B0DHZ8_PHLPP</name>
<protein>
    <submittedName>
        <fullName evidence="5">Uncharacterized protein</fullName>
    </submittedName>
</protein>
<accession>A0A1B0DHZ8</accession>
<dbReference type="GO" id="GO:0005615">
    <property type="term" value="C:extracellular space"/>
    <property type="evidence" value="ECO:0007669"/>
    <property type="project" value="TreeGrafter"/>
</dbReference>
<dbReference type="Gene3D" id="3.40.50.1820">
    <property type="entry name" value="alpha/beta hydrolase"/>
    <property type="match status" value="1"/>
</dbReference>
<evidence type="ECO:0000313" key="5">
    <source>
        <dbReference type="EnsemblMetazoa" id="PPAI007782-PA"/>
    </source>
</evidence>
<dbReference type="GO" id="GO:0016042">
    <property type="term" value="P:lipid catabolic process"/>
    <property type="evidence" value="ECO:0007669"/>
    <property type="project" value="TreeGrafter"/>
</dbReference>
<sequence>MIPYFCNCGISSWLYKYYRSSQDNPTELKIVKEEQGAYGEDFVNRPVIILVHGFTGHRNFSPNTEIRPALFEHDDYNVISVDYEPLARFPCYLTAVRNLQVVANCTAQMIDYLVDDEIVPLDAFHAIGFSLGAHVVGMIGNYLTSGKLRRVTALDPAKPLFITASSKDRIDPGDADFVDVIHTDSFGRGLFLPTGHVDFFMNGGFSQPGCYSQAEMTPGSCNHVRAPIYFAESINSSRGFWGYKCPHWYAYILGFCRKYGETALMGFHTPNDTRGLYFVRTNSKPPYAKGNSQNDEYQDDTQGHSTYNAYNDYDYNIFNDWDNAFPDY</sequence>
<dbReference type="FunFam" id="3.40.50.1820:FF:000076">
    <property type="entry name" value="phospholipase A1"/>
    <property type="match status" value="1"/>
</dbReference>
<evidence type="ECO:0000256" key="4">
    <source>
        <dbReference type="RuleBase" id="RU004262"/>
    </source>
</evidence>
<dbReference type="EMBL" id="AJVK01006113">
    <property type="status" value="NOT_ANNOTATED_CDS"/>
    <property type="molecule type" value="Genomic_DNA"/>
</dbReference>
<keyword evidence="3" id="KW-0964">Secreted</keyword>
<proteinExistence type="inferred from homology"/>
<dbReference type="GO" id="GO:0016298">
    <property type="term" value="F:lipase activity"/>
    <property type="evidence" value="ECO:0007669"/>
    <property type="project" value="InterPro"/>
</dbReference>
<dbReference type="Pfam" id="PF00151">
    <property type="entry name" value="Lipase"/>
    <property type="match status" value="1"/>
</dbReference>
<evidence type="ECO:0000256" key="1">
    <source>
        <dbReference type="ARBA" id="ARBA00004613"/>
    </source>
</evidence>
<dbReference type="CDD" id="cd00707">
    <property type="entry name" value="Pancreat_lipase_like"/>
    <property type="match status" value="1"/>
</dbReference>
<dbReference type="InterPro" id="IPR029058">
    <property type="entry name" value="AB_hydrolase_fold"/>
</dbReference>
<dbReference type="InterPro" id="IPR000734">
    <property type="entry name" value="TAG_lipase"/>
</dbReference>
<dbReference type="EMBL" id="AJVK01006114">
    <property type="status" value="NOT_ANNOTATED_CDS"/>
    <property type="molecule type" value="Genomic_DNA"/>
</dbReference>
<dbReference type="VEuPathDB" id="VectorBase:PPAPM1_010772"/>
<dbReference type="Proteomes" id="UP000092462">
    <property type="component" value="Unassembled WGS sequence"/>
</dbReference>
<dbReference type="AlphaFoldDB" id="A0A1B0DHZ8"/>
<evidence type="ECO:0000256" key="2">
    <source>
        <dbReference type="ARBA" id="ARBA00010701"/>
    </source>
</evidence>
<dbReference type="PANTHER" id="PTHR11610">
    <property type="entry name" value="LIPASE"/>
    <property type="match status" value="1"/>
</dbReference>
<dbReference type="EnsemblMetazoa" id="PPAI007782-RA">
    <property type="protein sequence ID" value="PPAI007782-PA"/>
    <property type="gene ID" value="PPAI007782"/>
</dbReference>
<comment type="subcellular location">
    <subcellularLocation>
        <location evidence="1">Secreted</location>
    </subcellularLocation>
</comment>
<evidence type="ECO:0000313" key="6">
    <source>
        <dbReference type="Proteomes" id="UP000092462"/>
    </source>
</evidence>
<dbReference type="InterPro" id="IPR033906">
    <property type="entry name" value="Lipase_N"/>
</dbReference>
<dbReference type="GO" id="GO:0017171">
    <property type="term" value="F:serine hydrolase activity"/>
    <property type="evidence" value="ECO:0007669"/>
    <property type="project" value="TreeGrafter"/>
</dbReference>
<keyword evidence="6" id="KW-1185">Reference proteome</keyword>
<evidence type="ECO:0000256" key="3">
    <source>
        <dbReference type="ARBA" id="ARBA00022525"/>
    </source>
</evidence>
<comment type="similarity">
    <text evidence="2 4">Belongs to the AB hydrolase superfamily. Lipase family.</text>
</comment>
<dbReference type="VEuPathDB" id="VectorBase:PPAI007782"/>
<reference evidence="5" key="1">
    <citation type="submission" date="2022-08" db="UniProtKB">
        <authorList>
            <consortium name="EnsemblMetazoa"/>
        </authorList>
    </citation>
    <scope>IDENTIFICATION</scope>
    <source>
        <strain evidence="5">Israel</strain>
    </source>
</reference>
<organism evidence="5 6">
    <name type="scientific">Phlebotomus papatasi</name>
    <name type="common">Sandfly</name>
    <dbReference type="NCBI Taxonomy" id="29031"/>
    <lineage>
        <taxon>Eukaryota</taxon>
        <taxon>Metazoa</taxon>
        <taxon>Ecdysozoa</taxon>
        <taxon>Arthropoda</taxon>
        <taxon>Hexapoda</taxon>
        <taxon>Insecta</taxon>
        <taxon>Pterygota</taxon>
        <taxon>Neoptera</taxon>
        <taxon>Endopterygota</taxon>
        <taxon>Diptera</taxon>
        <taxon>Nematocera</taxon>
        <taxon>Psychodoidea</taxon>
        <taxon>Psychodidae</taxon>
        <taxon>Phlebotomus</taxon>
        <taxon>Phlebotomus</taxon>
    </lineage>
</organism>